<dbReference type="SUPFAM" id="SSF55455">
    <property type="entry name" value="SRF-like"/>
    <property type="match status" value="1"/>
</dbReference>
<evidence type="ECO:0000256" key="1">
    <source>
        <dbReference type="ARBA" id="ARBA00004123"/>
    </source>
</evidence>
<dbReference type="PANTHER" id="PTHR11945">
    <property type="entry name" value="MADS BOX PROTEIN"/>
    <property type="match status" value="1"/>
</dbReference>
<dbReference type="Gene3D" id="3.40.1810.10">
    <property type="entry name" value="Transcription factor, MADS-box"/>
    <property type="match status" value="1"/>
</dbReference>
<dbReference type="OrthoDB" id="601557at2759"/>
<sequence length="355" mass="40767">MGRARITLKRIPKERTRKLTFKQRSKGLMKKIAEFSTMCGAEACFIVYDGNGNVEPMTWPEDSRVVHSIIEKYENQKNERPPKTFNIEDFFENRKNMVEAEISRVQKEISKIKYPTWDKSYSKLGEEQLKAFIAMLDAKIGACDHRINMFKNMHQSEANFNFIQNMVHEGATSSHASQLNFMQNVSQSQRIPIPLSQINDNNGMANFTNSTNQVDEAYFHRTNMLANLQQGDAYFNFMPNMAQVSGAPSHGSQLNFMQNISETQHNFESLRPQDDNNGMVNFTNPVDMPQDSTNQLGESNTNFANHLGEFERWVDEPTEIEEWINQLGGDLVDTVSQLDESVLQNTRVQSQNDRN</sequence>
<dbReference type="InterPro" id="IPR036879">
    <property type="entry name" value="TF_MADSbox_sf"/>
</dbReference>
<dbReference type="PRINTS" id="PR00404">
    <property type="entry name" value="MADSDOMAIN"/>
</dbReference>
<feature type="domain" description="MADS-box" evidence="6">
    <location>
        <begin position="1"/>
        <end position="61"/>
    </location>
</feature>
<evidence type="ECO:0000256" key="4">
    <source>
        <dbReference type="ARBA" id="ARBA00023163"/>
    </source>
</evidence>
<evidence type="ECO:0000256" key="5">
    <source>
        <dbReference type="ARBA" id="ARBA00023242"/>
    </source>
</evidence>
<keyword evidence="7" id="KW-1185">Reference proteome</keyword>
<dbReference type="SMART" id="SM00432">
    <property type="entry name" value="MADS"/>
    <property type="match status" value="1"/>
</dbReference>
<evidence type="ECO:0000313" key="7">
    <source>
        <dbReference type="Proteomes" id="UP000694853"/>
    </source>
</evidence>
<evidence type="ECO:0000256" key="3">
    <source>
        <dbReference type="ARBA" id="ARBA00023125"/>
    </source>
</evidence>
<keyword evidence="4" id="KW-0804">Transcription</keyword>
<dbReference type="RefSeq" id="XP_027338390.1">
    <property type="nucleotide sequence ID" value="XM_027482589.1"/>
</dbReference>
<accession>A0A8B8K3T3</accession>
<dbReference type="PROSITE" id="PS50066">
    <property type="entry name" value="MADS_BOX_2"/>
    <property type="match status" value="1"/>
</dbReference>
<dbReference type="GO" id="GO:0000978">
    <property type="term" value="F:RNA polymerase II cis-regulatory region sequence-specific DNA binding"/>
    <property type="evidence" value="ECO:0007669"/>
    <property type="project" value="TreeGrafter"/>
</dbReference>
<proteinExistence type="predicted"/>
<dbReference type="GO" id="GO:0005634">
    <property type="term" value="C:nucleus"/>
    <property type="evidence" value="ECO:0007669"/>
    <property type="project" value="UniProtKB-SubCell"/>
</dbReference>
<dbReference type="CDD" id="cd00266">
    <property type="entry name" value="MADS_SRF_like"/>
    <property type="match status" value="1"/>
</dbReference>
<dbReference type="GO" id="GO:0045944">
    <property type="term" value="P:positive regulation of transcription by RNA polymerase II"/>
    <property type="evidence" value="ECO:0007669"/>
    <property type="project" value="InterPro"/>
</dbReference>
<keyword evidence="3" id="KW-0238">DNA-binding</keyword>
<dbReference type="Proteomes" id="UP000694853">
    <property type="component" value="Unplaced"/>
</dbReference>
<dbReference type="GO" id="GO:0046983">
    <property type="term" value="F:protein dimerization activity"/>
    <property type="evidence" value="ECO:0007669"/>
    <property type="project" value="InterPro"/>
</dbReference>
<reference evidence="7" key="1">
    <citation type="journal article" date="2019" name="Toxins">
        <title>Detection of Abrin-Like and Prepropulchellin-Like Toxin Genes and Transcripts Using Whole Genome Sequencing and Full-Length Transcript Sequencing of Abrus precatorius.</title>
        <authorList>
            <person name="Hovde B.T."/>
            <person name="Daligault H.E."/>
            <person name="Hanschen E.R."/>
            <person name="Kunde Y.A."/>
            <person name="Johnson M.B."/>
            <person name="Starkenburg S.R."/>
            <person name="Johnson S.L."/>
        </authorList>
    </citation>
    <scope>NUCLEOTIDE SEQUENCE [LARGE SCALE GENOMIC DNA]</scope>
</reference>
<organism evidence="7 8">
    <name type="scientific">Abrus precatorius</name>
    <name type="common">Indian licorice</name>
    <name type="synonym">Glycine abrus</name>
    <dbReference type="NCBI Taxonomy" id="3816"/>
    <lineage>
        <taxon>Eukaryota</taxon>
        <taxon>Viridiplantae</taxon>
        <taxon>Streptophyta</taxon>
        <taxon>Embryophyta</taxon>
        <taxon>Tracheophyta</taxon>
        <taxon>Spermatophyta</taxon>
        <taxon>Magnoliopsida</taxon>
        <taxon>eudicotyledons</taxon>
        <taxon>Gunneridae</taxon>
        <taxon>Pentapetalae</taxon>
        <taxon>rosids</taxon>
        <taxon>fabids</taxon>
        <taxon>Fabales</taxon>
        <taxon>Fabaceae</taxon>
        <taxon>Papilionoideae</taxon>
        <taxon>50 kb inversion clade</taxon>
        <taxon>NPAAA clade</taxon>
        <taxon>indigoferoid/millettioid clade</taxon>
        <taxon>Abreae</taxon>
        <taxon>Abrus</taxon>
    </lineage>
</organism>
<dbReference type="InterPro" id="IPR002100">
    <property type="entry name" value="TF_MADSbox"/>
</dbReference>
<evidence type="ECO:0000259" key="6">
    <source>
        <dbReference type="PROSITE" id="PS50066"/>
    </source>
</evidence>
<evidence type="ECO:0000313" key="8">
    <source>
        <dbReference type="RefSeq" id="XP_027338390.1"/>
    </source>
</evidence>
<comment type="subcellular location">
    <subcellularLocation>
        <location evidence="1">Nucleus</location>
    </subcellularLocation>
</comment>
<dbReference type="GeneID" id="113852362"/>
<dbReference type="InterPro" id="IPR033897">
    <property type="entry name" value="SRF-like_MADS-box"/>
</dbReference>
<keyword evidence="2" id="KW-0805">Transcription regulation</keyword>
<dbReference type="Pfam" id="PF00319">
    <property type="entry name" value="SRF-TF"/>
    <property type="match status" value="1"/>
</dbReference>
<gene>
    <name evidence="8" type="primary">LOC113852362</name>
</gene>
<keyword evidence="5" id="KW-0539">Nucleus</keyword>
<dbReference type="GO" id="GO:0000981">
    <property type="term" value="F:DNA-binding transcription factor activity, RNA polymerase II-specific"/>
    <property type="evidence" value="ECO:0007669"/>
    <property type="project" value="InterPro"/>
</dbReference>
<dbReference type="KEGG" id="aprc:113852362"/>
<protein>
    <submittedName>
        <fullName evidence="8">Agamous-like MADS-box protein AGL80</fullName>
    </submittedName>
</protein>
<evidence type="ECO:0000256" key="2">
    <source>
        <dbReference type="ARBA" id="ARBA00023015"/>
    </source>
</evidence>
<name>A0A8B8K3T3_ABRPR</name>
<reference evidence="8" key="2">
    <citation type="submission" date="2025-08" db="UniProtKB">
        <authorList>
            <consortium name="RefSeq"/>
        </authorList>
    </citation>
    <scope>IDENTIFICATION</scope>
    <source>
        <tissue evidence="8">Young leaves</tissue>
    </source>
</reference>
<dbReference type="AlphaFoldDB" id="A0A8B8K3T3"/>
<dbReference type="PANTHER" id="PTHR11945:SF564">
    <property type="entry name" value="PROTEIN, PUTATIVE-RELATED"/>
    <property type="match status" value="1"/>
</dbReference>